<keyword evidence="4 7" id="KW-1133">Transmembrane helix</keyword>
<evidence type="ECO:0000256" key="2">
    <source>
        <dbReference type="ARBA" id="ARBA00006175"/>
    </source>
</evidence>
<dbReference type="EMBL" id="CP076135">
    <property type="protein sequence ID" value="QWG16837.1"/>
    <property type="molecule type" value="Genomic_DNA"/>
</dbReference>
<evidence type="ECO:0000256" key="7">
    <source>
        <dbReference type="SAM" id="Phobius"/>
    </source>
</evidence>
<evidence type="ECO:0000256" key="4">
    <source>
        <dbReference type="ARBA" id="ARBA00022989"/>
    </source>
</evidence>
<dbReference type="InterPro" id="IPR034294">
    <property type="entry name" value="Aquaporin_transptr"/>
</dbReference>
<keyword evidence="3 6" id="KW-0812">Transmembrane</keyword>
<comment type="subcellular location">
    <subcellularLocation>
        <location evidence="1">Membrane</location>
        <topology evidence="1">Multi-pass membrane protein</topology>
    </subcellularLocation>
</comment>
<feature type="transmembrane region" description="Helical" evidence="7">
    <location>
        <begin position="70"/>
        <end position="94"/>
    </location>
</feature>
<dbReference type="RefSeq" id="WP_215612507.1">
    <property type="nucleotide sequence ID" value="NZ_CP076135.1"/>
</dbReference>
<dbReference type="PANTHER" id="PTHR19139:SF199">
    <property type="entry name" value="MIP17260P"/>
    <property type="match status" value="1"/>
</dbReference>
<organism evidence="8 9">
    <name type="scientific">Bradyrhizobium sediminis</name>
    <dbReference type="NCBI Taxonomy" id="2840469"/>
    <lineage>
        <taxon>Bacteria</taxon>
        <taxon>Pseudomonadati</taxon>
        <taxon>Pseudomonadota</taxon>
        <taxon>Alphaproteobacteria</taxon>
        <taxon>Hyphomicrobiales</taxon>
        <taxon>Nitrobacteraceae</taxon>
        <taxon>Bradyrhizobium</taxon>
    </lineage>
</organism>
<feature type="transmembrane region" description="Helical" evidence="7">
    <location>
        <begin position="155"/>
        <end position="172"/>
    </location>
</feature>
<dbReference type="InterPro" id="IPR023271">
    <property type="entry name" value="Aquaporin-like"/>
</dbReference>
<dbReference type="GO" id="GO:0005886">
    <property type="term" value="C:plasma membrane"/>
    <property type="evidence" value="ECO:0007669"/>
    <property type="project" value="TreeGrafter"/>
</dbReference>
<evidence type="ECO:0000313" key="8">
    <source>
        <dbReference type="EMBL" id="QWG16837.1"/>
    </source>
</evidence>
<feature type="transmembrane region" description="Helical" evidence="7">
    <location>
        <begin position="184"/>
        <end position="210"/>
    </location>
</feature>
<evidence type="ECO:0000256" key="5">
    <source>
        <dbReference type="ARBA" id="ARBA00023136"/>
    </source>
</evidence>
<evidence type="ECO:0000313" key="9">
    <source>
        <dbReference type="Proteomes" id="UP000680805"/>
    </source>
</evidence>
<evidence type="ECO:0000256" key="1">
    <source>
        <dbReference type="ARBA" id="ARBA00004141"/>
    </source>
</evidence>
<comment type="similarity">
    <text evidence="2 6">Belongs to the MIP/aquaporin (TC 1.A.8) family.</text>
</comment>
<accession>A0A975NKL8</accession>
<proteinExistence type="inferred from homology"/>
<feature type="transmembrane region" description="Helical" evidence="7">
    <location>
        <begin position="115"/>
        <end position="135"/>
    </location>
</feature>
<dbReference type="KEGG" id="bsei:KMZ68_17830"/>
<dbReference type="Gene3D" id="1.20.1080.10">
    <property type="entry name" value="Glycerol uptake facilitator protein"/>
    <property type="match status" value="1"/>
</dbReference>
<dbReference type="PANTHER" id="PTHR19139">
    <property type="entry name" value="AQUAPORIN TRANSPORTER"/>
    <property type="match status" value="1"/>
</dbReference>
<name>A0A975NKL8_9BRAD</name>
<sequence length="263" mass="27044">MAGKTQQRSTEILHAINVANATDVRGAVHLLPLRRRLVAEAFGTGFLLVAVVGSGILGERLSAGNTAIALLANALATGAALFSLIEWLAPLSGAHFNPLITLAMAIRGDISRRAAMAYIPIQIAGAVIGVGVAHLMFDVPVFSLSRHVRSGPSQLLSEFVSTFGLVGIVWTCSLTRPSSVAGAVAAYIGGAFWFTATDFANPAVTIARALTDTFAGIRPSDVAGFVAAESAGALAAIAVFRWLLPKACPGARLAGLTAASGIR</sequence>
<keyword evidence="6" id="KW-0813">Transport</keyword>
<feature type="transmembrane region" description="Helical" evidence="7">
    <location>
        <begin position="37"/>
        <end position="58"/>
    </location>
</feature>
<dbReference type="InterPro" id="IPR000425">
    <property type="entry name" value="MIP"/>
</dbReference>
<keyword evidence="5 7" id="KW-0472">Membrane</keyword>
<evidence type="ECO:0000256" key="3">
    <source>
        <dbReference type="ARBA" id="ARBA00022692"/>
    </source>
</evidence>
<feature type="transmembrane region" description="Helical" evidence="7">
    <location>
        <begin position="222"/>
        <end position="244"/>
    </location>
</feature>
<reference evidence="8" key="1">
    <citation type="submission" date="2021-06" db="EMBL/GenBank/DDBJ databases">
        <title>Bradyrhizobium sp. S2-11-2 Genome sequencing.</title>
        <authorList>
            <person name="Jin L."/>
        </authorList>
    </citation>
    <scope>NUCLEOTIDE SEQUENCE</scope>
    <source>
        <strain evidence="8">S2-11-2</strain>
    </source>
</reference>
<dbReference type="AlphaFoldDB" id="A0A975NKL8"/>
<dbReference type="GO" id="GO:0015250">
    <property type="term" value="F:water channel activity"/>
    <property type="evidence" value="ECO:0007669"/>
    <property type="project" value="TreeGrafter"/>
</dbReference>
<protein>
    <submittedName>
        <fullName evidence="8">Aquaporin</fullName>
    </submittedName>
</protein>
<evidence type="ECO:0000256" key="6">
    <source>
        <dbReference type="RuleBase" id="RU000477"/>
    </source>
</evidence>
<dbReference type="Pfam" id="PF00230">
    <property type="entry name" value="MIP"/>
    <property type="match status" value="1"/>
</dbReference>
<dbReference type="SUPFAM" id="SSF81338">
    <property type="entry name" value="Aquaporin-like"/>
    <property type="match status" value="1"/>
</dbReference>
<gene>
    <name evidence="8" type="ORF">KMZ68_17830</name>
</gene>
<dbReference type="Proteomes" id="UP000680805">
    <property type="component" value="Chromosome"/>
</dbReference>
<dbReference type="PRINTS" id="PR00783">
    <property type="entry name" value="MINTRINSICP"/>
</dbReference>